<evidence type="ECO:0000256" key="4">
    <source>
        <dbReference type="ARBA" id="ARBA00022801"/>
    </source>
</evidence>
<dbReference type="GO" id="GO:0008855">
    <property type="term" value="F:exodeoxyribonuclease VII activity"/>
    <property type="evidence" value="ECO:0007669"/>
    <property type="project" value="UniProtKB-UniRule"/>
</dbReference>
<comment type="subunit">
    <text evidence="6">Heterooligomer composed of large and small subunits.</text>
</comment>
<dbReference type="HAMAP" id="MF_00337">
    <property type="entry name" value="Exonuc_7_S"/>
    <property type="match status" value="1"/>
</dbReference>
<dbReference type="GO" id="GO:0009318">
    <property type="term" value="C:exodeoxyribonuclease VII complex"/>
    <property type="evidence" value="ECO:0007669"/>
    <property type="project" value="UniProtKB-UniRule"/>
</dbReference>
<dbReference type="InterPro" id="IPR037004">
    <property type="entry name" value="Exonuc_VII_ssu_sf"/>
</dbReference>
<keyword evidence="2 6" id="KW-0963">Cytoplasm</keyword>
<dbReference type="Proteomes" id="UP000030993">
    <property type="component" value="Unassembled WGS sequence"/>
</dbReference>
<name>A0A0B2K1W0_9FIRM</name>
<dbReference type="PANTHER" id="PTHR34137">
    <property type="entry name" value="EXODEOXYRIBONUCLEASE 7 SMALL SUBUNIT"/>
    <property type="match status" value="1"/>
</dbReference>
<gene>
    <name evidence="6" type="primary">xseB</name>
    <name evidence="7" type="ORF">NZ47_06505</name>
</gene>
<protein>
    <recommendedName>
        <fullName evidence="6">Exodeoxyribonuclease 7 small subunit</fullName>
        <ecNumber evidence="6">3.1.11.6</ecNumber>
    </recommendedName>
    <alternativeName>
        <fullName evidence="6">Exodeoxyribonuclease VII small subunit</fullName>
        <shortName evidence="6">Exonuclease VII small subunit</shortName>
    </alternativeName>
</protein>
<proteinExistence type="inferred from homology"/>
<evidence type="ECO:0000256" key="5">
    <source>
        <dbReference type="ARBA" id="ARBA00022839"/>
    </source>
</evidence>
<dbReference type="NCBIfam" id="TIGR01280">
    <property type="entry name" value="xseB"/>
    <property type="match status" value="1"/>
</dbReference>
<dbReference type="EMBL" id="JSCE01000131">
    <property type="protein sequence ID" value="KHM52142.1"/>
    <property type="molecule type" value="Genomic_DNA"/>
</dbReference>
<comment type="similarity">
    <text evidence="1 6">Belongs to the XseB family.</text>
</comment>
<dbReference type="eggNOG" id="COG1722">
    <property type="taxonomic scope" value="Bacteria"/>
</dbReference>
<sequence>MPRKKEASFEENLANLEQIVDKLESGEASLKDVIDNYTLGMELSRKCLAELKSVEDKMNVILSEEDGKVVEMPLELEGGQ</sequence>
<evidence type="ECO:0000256" key="6">
    <source>
        <dbReference type="HAMAP-Rule" id="MF_00337"/>
    </source>
</evidence>
<keyword evidence="5 6" id="KW-0269">Exonuclease</keyword>
<dbReference type="GO" id="GO:0006308">
    <property type="term" value="P:DNA catabolic process"/>
    <property type="evidence" value="ECO:0007669"/>
    <property type="project" value="UniProtKB-UniRule"/>
</dbReference>
<dbReference type="SUPFAM" id="SSF116842">
    <property type="entry name" value="XseB-like"/>
    <property type="match status" value="1"/>
</dbReference>
<reference evidence="7 8" key="1">
    <citation type="journal article" date="2013" name="PLoS ONE">
        <title>Identification and characterization of three novel lipases belonging to families II and V from Anaerovibrio lipolyticus 5ST.</title>
        <authorList>
            <person name="Prive F."/>
            <person name="Kaderbhai N.N."/>
            <person name="Girdwood S."/>
            <person name="Worgan H.J."/>
            <person name="Pinloche E."/>
            <person name="Scollan N.D."/>
            <person name="Huws S.A."/>
            <person name="Newbold C.J."/>
        </authorList>
    </citation>
    <scope>NUCLEOTIDE SEQUENCE [LARGE SCALE GENOMIC DNA]</scope>
    <source>
        <strain evidence="7 8">5S</strain>
    </source>
</reference>
<dbReference type="RefSeq" id="WP_039208012.1">
    <property type="nucleotide sequence ID" value="NZ_JSCE01000131.1"/>
</dbReference>
<comment type="function">
    <text evidence="6">Bidirectionally degrades single-stranded DNA into large acid-insoluble oligonucleotides, which are then degraded further into small acid-soluble oligonucleotides.</text>
</comment>
<comment type="subcellular location">
    <subcellularLocation>
        <location evidence="6">Cytoplasm</location>
    </subcellularLocation>
</comment>
<evidence type="ECO:0000313" key="8">
    <source>
        <dbReference type="Proteomes" id="UP000030993"/>
    </source>
</evidence>
<evidence type="ECO:0000256" key="1">
    <source>
        <dbReference type="ARBA" id="ARBA00009998"/>
    </source>
</evidence>
<evidence type="ECO:0000313" key="7">
    <source>
        <dbReference type="EMBL" id="KHM52142.1"/>
    </source>
</evidence>
<dbReference type="InterPro" id="IPR003761">
    <property type="entry name" value="Exonuc_VII_S"/>
</dbReference>
<accession>A0A0B2K1W0</accession>
<dbReference type="AlphaFoldDB" id="A0A0B2K1W0"/>
<keyword evidence="8" id="KW-1185">Reference proteome</keyword>
<keyword evidence="3 6" id="KW-0540">Nuclease</keyword>
<dbReference type="Pfam" id="PF02609">
    <property type="entry name" value="Exonuc_VII_S"/>
    <property type="match status" value="1"/>
</dbReference>
<dbReference type="STRING" id="82374.NZ47_06505"/>
<comment type="catalytic activity">
    <reaction evidence="6">
        <text>Exonucleolytic cleavage in either 5'- to 3'- or 3'- to 5'-direction to yield nucleoside 5'-phosphates.</text>
        <dbReference type="EC" id="3.1.11.6"/>
    </reaction>
</comment>
<keyword evidence="4 6" id="KW-0378">Hydrolase</keyword>
<dbReference type="GO" id="GO:0005829">
    <property type="term" value="C:cytosol"/>
    <property type="evidence" value="ECO:0007669"/>
    <property type="project" value="TreeGrafter"/>
</dbReference>
<evidence type="ECO:0000256" key="3">
    <source>
        <dbReference type="ARBA" id="ARBA00022722"/>
    </source>
</evidence>
<dbReference type="PANTHER" id="PTHR34137:SF1">
    <property type="entry name" value="EXODEOXYRIBONUCLEASE 7 SMALL SUBUNIT"/>
    <property type="match status" value="1"/>
</dbReference>
<dbReference type="Gene3D" id="1.10.287.1040">
    <property type="entry name" value="Exonuclease VII, small subunit"/>
    <property type="match status" value="1"/>
</dbReference>
<evidence type="ECO:0000256" key="2">
    <source>
        <dbReference type="ARBA" id="ARBA00022490"/>
    </source>
</evidence>
<dbReference type="PIRSF" id="PIRSF006488">
    <property type="entry name" value="Exonuc_VII_S"/>
    <property type="match status" value="1"/>
</dbReference>
<comment type="caution">
    <text evidence="7">The sequence shown here is derived from an EMBL/GenBank/DDBJ whole genome shotgun (WGS) entry which is preliminary data.</text>
</comment>
<dbReference type="EC" id="3.1.11.6" evidence="6"/>
<organism evidence="7 8">
    <name type="scientific">Anaerovibrio lipolyticus</name>
    <dbReference type="NCBI Taxonomy" id="82374"/>
    <lineage>
        <taxon>Bacteria</taxon>
        <taxon>Bacillati</taxon>
        <taxon>Bacillota</taxon>
        <taxon>Negativicutes</taxon>
        <taxon>Selenomonadales</taxon>
        <taxon>Selenomonadaceae</taxon>
        <taxon>Anaerovibrio</taxon>
    </lineage>
</organism>